<keyword evidence="1" id="KW-0812">Transmembrane</keyword>
<accession>A0ABV6ZTU7</accession>
<feature type="transmembrane region" description="Helical" evidence="1">
    <location>
        <begin position="32"/>
        <end position="52"/>
    </location>
</feature>
<comment type="caution">
    <text evidence="2">The sequence shown here is derived from an EMBL/GenBank/DDBJ whole genome shotgun (WGS) entry which is preliminary data.</text>
</comment>
<evidence type="ECO:0000313" key="2">
    <source>
        <dbReference type="EMBL" id="MFC2924856.1"/>
    </source>
</evidence>
<protein>
    <submittedName>
        <fullName evidence="2">Uncharacterized protein</fullName>
    </submittedName>
</protein>
<keyword evidence="1" id="KW-1133">Transmembrane helix</keyword>
<evidence type="ECO:0000256" key="1">
    <source>
        <dbReference type="SAM" id="Phobius"/>
    </source>
</evidence>
<organism evidence="2 3">
    <name type="scientific">Hyphobacterium vulgare</name>
    <dbReference type="NCBI Taxonomy" id="1736751"/>
    <lineage>
        <taxon>Bacteria</taxon>
        <taxon>Pseudomonadati</taxon>
        <taxon>Pseudomonadota</taxon>
        <taxon>Alphaproteobacteria</taxon>
        <taxon>Maricaulales</taxon>
        <taxon>Maricaulaceae</taxon>
        <taxon>Hyphobacterium</taxon>
    </lineage>
</organism>
<dbReference type="Proteomes" id="UP001595379">
    <property type="component" value="Unassembled WGS sequence"/>
</dbReference>
<name>A0ABV6ZTU7_9PROT</name>
<keyword evidence="3" id="KW-1185">Reference proteome</keyword>
<gene>
    <name evidence="2" type="ORF">ACFOOR_01915</name>
</gene>
<dbReference type="RefSeq" id="WP_343163439.1">
    <property type="nucleotide sequence ID" value="NZ_JBHRSV010000001.1"/>
</dbReference>
<reference evidence="3" key="1">
    <citation type="journal article" date="2019" name="Int. J. Syst. Evol. Microbiol.">
        <title>The Global Catalogue of Microorganisms (GCM) 10K type strain sequencing project: providing services to taxonomists for standard genome sequencing and annotation.</title>
        <authorList>
            <consortium name="The Broad Institute Genomics Platform"/>
            <consortium name="The Broad Institute Genome Sequencing Center for Infectious Disease"/>
            <person name="Wu L."/>
            <person name="Ma J."/>
        </authorList>
    </citation>
    <scope>NUCLEOTIDE SEQUENCE [LARGE SCALE GENOMIC DNA]</scope>
    <source>
        <strain evidence="3">KCTC 52487</strain>
    </source>
</reference>
<evidence type="ECO:0000313" key="3">
    <source>
        <dbReference type="Proteomes" id="UP001595379"/>
    </source>
</evidence>
<feature type="transmembrane region" description="Helical" evidence="1">
    <location>
        <begin position="100"/>
        <end position="122"/>
    </location>
</feature>
<proteinExistence type="predicted"/>
<keyword evidence="1" id="KW-0472">Membrane</keyword>
<feature type="transmembrane region" description="Helical" evidence="1">
    <location>
        <begin position="59"/>
        <end position="80"/>
    </location>
</feature>
<dbReference type="EMBL" id="JBHRSV010000001">
    <property type="protein sequence ID" value="MFC2924856.1"/>
    <property type="molecule type" value="Genomic_DNA"/>
</dbReference>
<sequence length="130" mass="14226">MEDFMNTLEGWFAPVWNWFEPGLVTYAGNGEAVSWMPFLIQLGVIALVLAILMRGAGAILIFTIVGVVIHVVVDLVMPMIRDGAQFAMPPVMAEGGVNMLYMQYLAALAVGYLIAIIIFSIIKGMIFRGD</sequence>